<accession>A0A2Y9R5C3</accession>
<dbReference type="Gene3D" id="3.30.200.20">
    <property type="entry name" value="Phosphorylase Kinase, domain 1"/>
    <property type="match status" value="1"/>
</dbReference>
<feature type="domain" description="CNH" evidence="8">
    <location>
        <begin position="871"/>
        <end position="1158"/>
    </location>
</feature>
<keyword evidence="4" id="KW-0808">Transferase</keyword>
<evidence type="ECO:0000256" key="5">
    <source>
        <dbReference type="ARBA" id="ARBA00022777"/>
    </source>
</evidence>
<comment type="similarity">
    <text evidence="1">Belongs to the protein kinase superfamily. STE Ser/Thr protein kinase family. STE20 subfamily.</text>
</comment>
<dbReference type="Pfam" id="PF00069">
    <property type="entry name" value="Pkinase"/>
    <property type="match status" value="1"/>
</dbReference>
<protein>
    <recommendedName>
        <fullName evidence="2">non-specific serine/threonine protein kinase</fullName>
        <ecNumber evidence="2">2.7.11.1</ecNumber>
    </recommendedName>
</protein>
<evidence type="ECO:0000256" key="1">
    <source>
        <dbReference type="ARBA" id="ARBA00008874"/>
    </source>
</evidence>
<dbReference type="InterPro" id="IPR051700">
    <property type="entry name" value="STE20_Ser-Thr_kinase"/>
</dbReference>
<dbReference type="InterPro" id="IPR000719">
    <property type="entry name" value="Prot_kinase_dom"/>
</dbReference>
<dbReference type="InterPro" id="IPR011009">
    <property type="entry name" value="Kinase-like_dom_sf"/>
</dbReference>
<dbReference type="FunFam" id="1.10.510.10:FF:000003">
    <property type="entry name" value="TRAF2 and NCK-interacting protein kinase isoform 4"/>
    <property type="match status" value="1"/>
</dbReference>
<sequence>MDVTEDEEEEIKLEINMLKRYSHHRNIATYYGAFIKKSPPGHDDQLWLVMEFCGAGSITDLVKNTKGNTLKEDWIAYISREILRGLAHLHIHHVIHRDIKGQNVLLTENAEVKLVDFGVSAQLDRTVGRRNTFIGTPYWMAPEVIACDENPDATYDYRSDLWSCGITAIEMAEGAPPLCDMHPMRALFLIPRNPPPRLKSKKWSKKFFSFIEGCLVKNYMQRPSTEQLLKHPFIRDQPNERQVRIQLKDHIDRTRKKRGEKDETEYEYSGSEEEEEEVPEQEGEPSSIVNVPGESTLRRDFLRLQQENKERSEALRRQQLLQEQQLREQEEYKRQLLAERQKRIEQQKEQRRRLEEQQRREREARRQQEREQRKREQEEKRRLEDLERRRADEEKRRVEREQEYIRRQLEEEQRHLEMLQQQLLQEQAMLLEFRWREMEEHQQAERLQRQLQQEQAYLLSLQHDHRRPLPQPHPHPQPQPPQPPQERSKPSYHAPEPKPHYEPADRAREVEDRFRKTNQSSPEAQSKQTGRVLEPPVPSRSESFSNGNSESVHPALQRPAEPQVPVRTTSRSPVLSRRDSPLQGSGQQNSQAGQRNSTSSIEPRLLWERVEKLVPRPGSGSSSGSSNSGSQPGSHPGSQSGSGERFRVRSSSKSEGSPSQRLENAAKKPEDKKEVFRPLKPAGEVDLTALAKELRAVEDVRPPHKVTDYSSSSEESGTTDEEDDDVEQEGADDSTSGPEDTRAASSLNLSNGETESVKTMIVHDDVESEPAMTPSKEGTLIVRQTQSASSTLQKHKSSSSFTPFIDPRLLQISPSSGTTVTSVVGFSCDGMRPEAIRQDPTRKGSVVNVNPTNTRPQSDTPEIRKYKKRFNSEILCAALWGVNLLVGTESGLMLLDRSGQGKVYPLINRRRFQQMDVLEGLNVLVTISGKKDKLRVYYLSWLRNKILHNDPEVEKKQGWTTVGDLEGCVHYKVVKYERIKFLVIALKSSVEVYAWAPKPYHKFMAFKSFGELLHKPLLVDLTVEEGQRLKVIYGSCAGFHAVDVDSGSVYDIYLPTHIQCSIKPHAIIILPNTDGMELLVCYEDEGVYVNTYGRITKDVVLQWGEMPTSVAYIRSNQTMGWGEKAIEIRSVETGHLDGVFMHKRAQRLKFLCERNDKVFFASVRSGGSSQVYFMTLGRTSLLSW</sequence>
<evidence type="ECO:0000256" key="4">
    <source>
        <dbReference type="ARBA" id="ARBA00022679"/>
    </source>
</evidence>
<dbReference type="SMART" id="SM00036">
    <property type="entry name" value="CNH"/>
    <property type="match status" value="1"/>
</dbReference>
<dbReference type="EC" id="2.7.11.1" evidence="2"/>
<evidence type="ECO:0000313" key="9">
    <source>
        <dbReference type="Proteomes" id="UP000248480"/>
    </source>
</evidence>
<feature type="compositionally biased region" description="Polar residues" evidence="6">
    <location>
        <begin position="540"/>
        <end position="551"/>
    </location>
</feature>
<dbReference type="Pfam" id="PF00780">
    <property type="entry name" value="CNH"/>
    <property type="match status" value="1"/>
</dbReference>
<dbReference type="RefSeq" id="XP_023589702.1">
    <property type="nucleotide sequence ID" value="XM_023733934.1"/>
</dbReference>
<feature type="compositionally biased region" description="Basic and acidic residues" evidence="6">
    <location>
        <begin position="692"/>
        <end position="707"/>
    </location>
</feature>
<dbReference type="PROSITE" id="PS00108">
    <property type="entry name" value="PROTEIN_KINASE_ST"/>
    <property type="match status" value="1"/>
</dbReference>
<dbReference type="AlphaFoldDB" id="A0A2Y9R5C3"/>
<proteinExistence type="inferred from homology"/>
<evidence type="ECO:0000259" key="7">
    <source>
        <dbReference type="PROSITE" id="PS50011"/>
    </source>
</evidence>
<organism evidence="9 10">
    <name type="scientific">Trichechus manatus latirostris</name>
    <name type="common">Florida manatee</name>
    <dbReference type="NCBI Taxonomy" id="127582"/>
    <lineage>
        <taxon>Eukaryota</taxon>
        <taxon>Metazoa</taxon>
        <taxon>Chordata</taxon>
        <taxon>Craniata</taxon>
        <taxon>Vertebrata</taxon>
        <taxon>Euteleostomi</taxon>
        <taxon>Mammalia</taxon>
        <taxon>Eutheria</taxon>
        <taxon>Afrotheria</taxon>
        <taxon>Sirenia</taxon>
        <taxon>Trichechidae</taxon>
        <taxon>Trichechus</taxon>
    </lineage>
</organism>
<feature type="compositionally biased region" description="Acidic residues" evidence="6">
    <location>
        <begin position="262"/>
        <end position="283"/>
    </location>
</feature>
<feature type="domain" description="Protein kinase" evidence="7">
    <location>
        <begin position="1"/>
        <end position="234"/>
    </location>
</feature>
<dbReference type="GO" id="GO:0004674">
    <property type="term" value="F:protein serine/threonine kinase activity"/>
    <property type="evidence" value="ECO:0007669"/>
    <property type="project" value="UniProtKB-KW"/>
</dbReference>
<dbReference type="GeneID" id="101344585"/>
<feature type="region of interest" description="Disordered" evidence="6">
    <location>
        <begin position="454"/>
        <end position="756"/>
    </location>
</feature>
<dbReference type="SUPFAM" id="SSF56112">
    <property type="entry name" value="Protein kinase-like (PK-like)"/>
    <property type="match status" value="1"/>
</dbReference>
<feature type="compositionally biased region" description="Basic and acidic residues" evidence="6">
    <location>
        <begin position="605"/>
        <end position="614"/>
    </location>
</feature>
<dbReference type="CTD" id="9448"/>
<keyword evidence="9" id="KW-1185">Reference proteome</keyword>
<dbReference type="InterPro" id="IPR001180">
    <property type="entry name" value="CNH_dom"/>
</dbReference>
<dbReference type="Proteomes" id="UP000248480">
    <property type="component" value="Unplaced"/>
</dbReference>
<keyword evidence="3" id="KW-0723">Serine/threonine-protein kinase</keyword>
<feature type="compositionally biased region" description="Basic and acidic residues" evidence="6">
    <location>
        <begin position="664"/>
        <end position="677"/>
    </location>
</feature>
<evidence type="ECO:0000313" key="10">
    <source>
        <dbReference type="RefSeq" id="XP_023589702.1"/>
    </source>
</evidence>
<feature type="compositionally biased region" description="Polar residues" evidence="6">
    <location>
        <begin position="735"/>
        <end position="754"/>
    </location>
</feature>
<dbReference type="PROSITE" id="PS50219">
    <property type="entry name" value="CNH"/>
    <property type="match status" value="1"/>
</dbReference>
<dbReference type="InterPro" id="IPR008271">
    <property type="entry name" value="Ser/Thr_kinase_AS"/>
</dbReference>
<evidence type="ECO:0000256" key="3">
    <source>
        <dbReference type="ARBA" id="ARBA00022527"/>
    </source>
</evidence>
<dbReference type="PANTHER" id="PTHR47096:SF1">
    <property type="entry name" value="MISSHAPEN LIKE KINASE 1"/>
    <property type="match status" value="1"/>
</dbReference>
<evidence type="ECO:0000256" key="6">
    <source>
        <dbReference type="SAM" id="MobiDB-lite"/>
    </source>
</evidence>
<feature type="compositionally biased region" description="Basic and acidic residues" evidence="6">
    <location>
        <begin position="495"/>
        <end position="515"/>
    </location>
</feature>
<reference evidence="10" key="1">
    <citation type="submission" date="2025-08" db="UniProtKB">
        <authorList>
            <consortium name="RefSeq"/>
        </authorList>
    </citation>
    <scope>IDENTIFICATION</scope>
</reference>
<feature type="compositionally biased region" description="Low complexity" evidence="6">
    <location>
        <begin position="617"/>
        <end position="643"/>
    </location>
</feature>
<feature type="compositionally biased region" description="Low complexity" evidence="6">
    <location>
        <begin position="583"/>
        <end position="597"/>
    </location>
</feature>
<gene>
    <name evidence="10" type="primary">MAP4K4</name>
</gene>
<keyword evidence="5 10" id="KW-0418">Kinase</keyword>
<name>A0A2Y9R5C3_TRIMA</name>
<feature type="compositionally biased region" description="Pro residues" evidence="6">
    <location>
        <begin position="469"/>
        <end position="484"/>
    </location>
</feature>
<feature type="compositionally biased region" description="Polar residues" evidence="6">
    <location>
        <begin position="517"/>
        <end position="529"/>
    </location>
</feature>
<feature type="region of interest" description="Disordered" evidence="6">
    <location>
        <begin position="365"/>
        <end position="401"/>
    </location>
</feature>
<dbReference type="PROSITE" id="PS50011">
    <property type="entry name" value="PROTEIN_KINASE_DOM"/>
    <property type="match status" value="1"/>
</dbReference>
<dbReference type="PANTHER" id="PTHR47096">
    <property type="entry name" value="MISSHAPEN LIKE KINASE 1"/>
    <property type="match status" value="1"/>
</dbReference>
<dbReference type="GO" id="GO:0005524">
    <property type="term" value="F:ATP binding"/>
    <property type="evidence" value="ECO:0007669"/>
    <property type="project" value="InterPro"/>
</dbReference>
<feature type="region of interest" description="Disordered" evidence="6">
    <location>
        <begin position="251"/>
        <end position="294"/>
    </location>
</feature>
<feature type="compositionally biased region" description="Acidic residues" evidence="6">
    <location>
        <begin position="717"/>
        <end position="732"/>
    </location>
</feature>
<dbReference type="SMART" id="SM00220">
    <property type="entry name" value="S_TKc"/>
    <property type="match status" value="1"/>
</dbReference>
<dbReference type="GO" id="GO:0005829">
    <property type="term" value="C:cytosol"/>
    <property type="evidence" value="ECO:0007669"/>
    <property type="project" value="TreeGrafter"/>
</dbReference>
<dbReference type="Gene3D" id="1.10.510.10">
    <property type="entry name" value="Transferase(Phosphotransferase) domain 1"/>
    <property type="match status" value="1"/>
</dbReference>
<feature type="compositionally biased region" description="Polar residues" evidence="6">
    <location>
        <begin position="649"/>
        <end position="662"/>
    </location>
</feature>
<evidence type="ECO:0000256" key="2">
    <source>
        <dbReference type="ARBA" id="ARBA00012513"/>
    </source>
</evidence>
<evidence type="ECO:0000259" key="8">
    <source>
        <dbReference type="PROSITE" id="PS50219"/>
    </source>
</evidence>